<reference evidence="2" key="1">
    <citation type="journal article" date="2004" name="Nature">
        <title>Community structure and metabolism through reconstruction of microbial genomes from the environment.</title>
        <authorList>
            <person name="Tyson G.W."/>
            <person name="Chapman J."/>
            <person name="Hugenholtz P."/>
            <person name="Allen E.E."/>
            <person name="Ram R.J."/>
            <person name="Richardson P.M."/>
            <person name="Solovyev V.V."/>
            <person name="Rubin E.M."/>
            <person name="Rokhsar D.S."/>
            <person name="Banfield J.F."/>
        </authorList>
    </citation>
    <scope>NUCLEOTIDE SEQUENCE [LARGE SCALE GENOMIC DNA]</scope>
</reference>
<dbReference type="InterPro" id="IPR027417">
    <property type="entry name" value="P-loop_NTPase"/>
</dbReference>
<accession>B6AKT1</accession>
<dbReference type="PANTHER" id="PTHR43581:SF3">
    <property type="entry name" value="AAA+ ATPASE DOMAIN-CONTAINING PROTEIN"/>
    <property type="match status" value="1"/>
</dbReference>
<dbReference type="AlphaFoldDB" id="B6AKT1"/>
<protein>
    <recommendedName>
        <fullName evidence="1">Endonuclease GajA/Old nuclease/RecF-like AAA domain-containing protein</fullName>
    </recommendedName>
</protein>
<dbReference type="CDD" id="cd00267">
    <property type="entry name" value="ABC_ATPase"/>
    <property type="match status" value="1"/>
</dbReference>
<evidence type="ECO:0000259" key="1">
    <source>
        <dbReference type="Pfam" id="PF13175"/>
    </source>
</evidence>
<organism evidence="2">
    <name type="scientific">Leptospirillum sp. Group II '5-way CG'</name>
    <dbReference type="NCBI Taxonomy" id="419541"/>
    <lineage>
        <taxon>Bacteria</taxon>
        <taxon>Pseudomonadati</taxon>
        <taxon>Nitrospirota</taxon>
        <taxon>Nitrospiria</taxon>
        <taxon>Nitrospirales</taxon>
        <taxon>Nitrospiraceae</taxon>
        <taxon>Leptospirillum</taxon>
    </lineage>
</organism>
<gene>
    <name evidence="2" type="ORF">CGL2_11364047</name>
</gene>
<dbReference type="InterPro" id="IPR051396">
    <property type="entry name" value="Bact_Antivir_Def_Nuclease"/>
</dbReference>
<reference evidence="2" key="2">
    <citation type="journal article" date="2008" name="PLoS Biol.">
        <title>Population genomic analysis of strain variation in Leptospirillum group II bacteria involved in acid mine drainage formation.</title>
        <authorList>
            <person name="Simmons S.L."/>
            <person name="Dibartolo G."/>
            <person name="Denef V.J."/>
            <person name="Goltsman D.S."/>
            <person name="Thelen M.P."/>
            <person name="Banfield J.F."/>
        </authorList>
    </citation>
    <scope>NUCLEOTIDE SEQUENCE [LARGE SCALE GENOMIC DNA]</scope>
</reference>
<name>B6AKT1_9BACT</name>
<dbReference type="PANTHER" id="PTHR43581">
    <property type="entry name" value="ATP/GTP PHOSPHATASE"/>
    <property type="match status" value="1"/>
</dbReference>
<dbReference type="Gene3D" id="3.40.50.300">
    <property type="entry name" value="P-loop containing nucleotide triphosphate hydrolases"/>
    <property type="match status" value="1"/>
</dbReference>
<dbReference type="SUPFAM" id="SSF52540">
    <property type="entry name" value="P-loop containing nucleoside triphosphate hydrolases"/>
    <property type="match status" value="1"/>
</dbReference>
<sequence>MKLTKIHVTNFRSVEDSGEFDLGQVLCLVGKNEAGKTAILQALAGLNPHPLTPVNYDLERDYPRRWLTEYDNRHKESDAMVVSTKWELSEGERKAIKEIIGDALLDEPVTIYRRYRDTQPQWKLPIDYGKAIEILISGEKLSEEERQPLSEAKNSDDLRKALEDVKERSPKQQRLLDKLNGFPGKNVIGLVTNILKGSLPQFLYSSHYDRMVGQIRLDTYNARKQGQQQPPLEPGERVFIDFLEYAGTSIEEITTATTYESLNARCEAASNHITEQLQEYWTQNPNLGIEVRVTKAEQNDPPPFNQGVIARARVRNNLHKLTLPFSERSAGFIWFFSFLVKFAQVRKTGENLVLLLDEPGLTLHGKAQADLLRYISEKLSPNHQVVYSTHSPFMVPPDDLPSVRIVEDKILQLRPGQWTSEGTKVRDDTLATDRDTLFPLQGALGYEITQTLFVGKHTLLVEGPGDILYLYAWSSALQRRGKAGLDRRWTICPAGGIDKIQPFVALFAGQKLDIAALTDYARSDKKKLESLRQNRVLENERLLTFATILELEEADIEDVFVPSLYASILNDAFGLDSSQRLTTDKLDAAISSSTRLLKKAEACFAVLPPEAPEFDHFLPADWLFRNPGILDSDVPEVNKTLERAERTISALNNLLAG</sequence>
<dbReference type="EMBL" id="DS995259">
    <property type="protein sequence ID" value="EDZ40185.1"/>
    <property type="molecule type" value="Genomic_DNA"/>
</dbReference>
<dbReference type="Pfam" id="PF13175">
    <property type="entry name" value="AAA_15"/>
    <property type="match status" value="1"/>
</dbReference>
<proteinExistence type="predicted"/>
<feature type="domain" description="Endonuclease GajA/Old nuclease/RecF-like AAA" evidence="1">
    <location>
        <begin position="1"/>
        <end position="395"/>
    </location>
</feature>
<dbReference type="InterPro" id="IPR041685">
    <property type="entry name" value="AAA_GajA/Old/RecF-like"/>
</dbReference>
<evidence type="ECO:0000313" key="2">
    <source>
        <dbReference type="EMBL" id="EDZ40185.1"/>
    </source>
</evidence>